<dbReference type="EMBL" id="NBNE01007107">
    <property type="protein sequence ID" value="OWZ01095.1"/>
    <property type="molecule type" value="Genomic_DNA"/>
</dbReference>
<evidence type="ECO:0000313" key="2">
    <source>
        <dbReference type="Proteomes" id="UP000198211"/>
    </source>
</evidence>
<keyword evidence="2" id="KW-1185">Reference proteome</keyword>
<accession>A0A225V6X4</accession>
<name>A0A225V6X4_9STRA</name>
<comment type="caution">
    <text evidence="1">The sequence shown here is derived from an EMBL/GenBank/DDBJ whole genome shotgun (WGS) entry which is preliminary data.</text>
</comment>
<gene>
    <name evidence="1" type="ORF">PHMEG_00027592</name>
</gene>
<sequence length="87" mass="9503">MGLDELKPGNTKCAKDTAISAFKAFFKSEDVELEHLKQCIEDATGQATSPEYTSAKVRCGCSSPVQRRIVEAKLLSIGKTLDSFCMK</sequence>
<protein>
    <submittedName>
        <fullName evidence="1">Uncharacterized protein</fullName>
    </submittedName>
</protein>
<organism evidence="1 2">
    <name type="scientific">Phytophthora megakarya</name>
    <dbReference type="NCBI Taxonomy" id="4795"/>
    <lineage>
        <taxon>Eukaryota</taxon>
        <taxon>Sar</taxon>
        <taxon>Stramenopiles</taxon>
        <taxon>Oomycota</taxon>
        <taxon>Peronosporomycetes</taxon>
        <taxon>Peronosporales</taxon>
        <taxon>Peronosporaceae</taxon>
        <taxon>Phytophthora</taxon>
    </lineage>
</organism>
<reference evidence="2" key="1">
    <citation type="submission" date="2017-03" db="EMBL/GenBank/DDBJ databases">
        <title>Phytopthora megakarya and P. palmivora, two closely related causual agents of cacao black pod achieved similar genome size and gene model numbers by different mechanisms.</title>
        <authorList>
            <person name="Ali S."/>
            <person name="Shao J."/>
            <person name="Larry D.J."/>
            <person name="Kronmiller B."/>
            <person name="Shen D."/>
            <person name="Strem M.D."/>
            <person name="Melnick R.L."/>
            <person name="Guiltinan M.J."/>
            <person name="Tyler B.M."/>
            <person name="Meinhardt L.W."/>
            <person name="Bailey B.A."/>
        </authorList>
    </citation>
    <scope>NUCLEOTIDE SEQUENCE [LARGE SCALE GENOMIC DNA]</scope>
    <source>
        <strain evidence="2">zdho120</strain>
    </source>
</reference>
<dbReference type="AlphaFoldDB" id="A0A225V6X4"/>
<evidence type="ECO:0000313" key="1">
    <source>
        <dbReference type="EMBL" id="OWZ01095.1"/>
    </source>
</evidence>
<dbReference type="Proteomes" id="UP000198211">
    <property type="component" value="Unassembled WGS sequence"/>
</dbReference>
<proteinExistence type="predicted"/>